<dbReference type="PANTHER" id="PTHR12147">
    <property type="entry name" value="METALLOPEPTIDASE M28 FAMILY MEMBER"/>
    <property type="match status" value="1"/>
</dbReference>
<dbReference type="RefSeq" id="WP_168057939.1">
    <property type="nucleotide sequence ID" value="NZ_VTOW01000001.1"/>
</dbReference>
<sequence>MLERTPVPADRKAFIASHIAQISEERLLGHLESLVGVRHPVTAPEGLRAGGAYIAGQMKSFGLDLLEEAIEGEHNERFVNLIGRESGGRSGKKILVIGAHYDTVAESPGADDNASGLAVMLEVARILAPLRGKLTPQFVAFSLEEEGFLGSDHYARQVRRNKVPLWGAIILECVGYTDARPGSQTAPAGLPMKLPSQGDFIGLVGNAAAEPIQKAYEAAVATYCPELPCVSLLVPGKGEALPDSRRSDHVPFWDRGYRAVMLTDTADFRNPNYHKKSDQLKTLDMTFITRVARSLAAAVIDLAELDLVEAKS</sequence>
<dbReference type="InterPro" id="IPR045175">
    <property type="entry name" value="M28_fam"/>
</dbReference>
<dbReference type="Proteomes" id="UP000534783">
    <property type="component" value="Unassembled WGS sequence"/>
</dbReference>
<dbReference type="EMBL" id="VTOW01000001">
    <property type="protein sequence ID" value="NKE69646.1"/>
    <property type="molecule type" value="Genomic_DNA"/>
</dbReference>
<dbReference type="GO" id="GO:0006508">
    <property type="term" value="P:proteolysis"/>
    <property type="evidence" value="ECO:0007669"/>
    <property type="project" value="InterPro"/>
</dbReference>
<name>A0A7X6DLY3_9BACT</name>
<gene>
    <name evidence="2" type="ORF">MNODULE_02655</name>
</gene>
<keyword evidence="3" id="KW-1185">Reference proteome</keyword>
<dbReference type="Pfam" id="PF04389">
    <property type="entry name" value="Peptidase_M28"/>
    <property type="match status" value="1"/>
</dbReference>
<evidence type="ECO:0000259" key="1">
    <source>
        <dbReference type="Pfam" id="PF04389"/>
    </source>
</evidence>
<evidence type="ECO:0000313" key="3">
    <source>
        <dbReference type="Proteomes" id="UP000534783"/>
    </source>
</evidence>
<reference evidence="2 3" key="1">
    <citation type="journal article" date="2020" name="Nature">
        <title>Bacterial chemolithoautotrophy via manganese oxidation.</title>
        <authorList>
            <person name="Yu H."/>
            <person name="Leadbetter J.R."/>
        </authorList>
    </citation>
    <scope>NUCLEOTIDE SEQUENCE [LARGE SCALE GENOMIC DNA]</scope>
    <source>
        <strain evidence="2 3">Mn-1</strain>
    </source>
</reference>
<comment type="caution">
    <text evidence="2">The sequence shown here is derived from an EMBL/GenBank/DDBJ whole genome shotgun (WGS) entry which is preliminary data.</text>
</comment>
<dbReference type="SUPFAM" id="SSF53187">
    <property type="entry name" value="Zn-dependent exopeptidases"/>
    <property type="match status" value="1"/>
</dbReference>
<dbReference type="AlphaFoldDB" id="A0A7X6DLY3"/>
<organism evidence="2 3">
    <name type="scientific">Candidatus Manganitrophus noduliformans</name>
    <dbReference type="NCBI Taxonomy" id="2606439"/>
    <lineage>
        <taxon>Bacteria</taxon>
        <taxon>Pseudomonadati</taxon>
        <taxon>Nitrospirota</taxon>
        <taxon>Nitrospiria</taxon>
        <taxon>Candidatus Troglogloeales</taxon>
        <taxon>Candidatus Manganitrophaceae</taxon>
        <taxon>Candidatus Manganitrophus</taxon>
    </lineage>
</organism>
<dbReference type="PANTHER" id="PTHR12147:SF26">
    <property type="entry name" value="PEPTIDASE M28 DOMAIN-CONTAINING PROTEIN"/>
    <property type="match status" value="1"/>
</dbReference>
<proteinExistence type="predicted"/>
<evidence type="ECO:0000313" key="2">
    <source>
        <dbReference type="EMBL" id="NKE69646.1"/>
    </source>
</evidence>
<dbReference type="InterPro" id="IPR007484">
    <property type="entry name" value="Peptidase_M28"/>
</dbReference>
<protein>
    <submittedName>
        <fullName evidence="2">M28 family peptidase</fullName>
    </submittedName>
</protein>
<dbReference type="Gene3D" id="3.40.630.10">
    <property type="entry name" value="Zn peptidases"/>
    <property type="match status" value="1"/>
</dbReference>
<feature type="domain" description="Peptidase M28" evidence="1">
    <location>
        <begin position="80"/>
        <end position="298"/>
    </location>
</feature>
<dbReference type="GO" id="GO:0008235">
    <property type="term" value="F:metalloexopeptidase activity"/>
    <property type="evidence" value="ECO:0007669"/>
    <property type="project" value="InterPro"/>
</dbReference>
<accession>A0A7X6DLY3</accession>